<organism evidence="3 4">
    <name type="scientific">Polarella glacialis</name>
    <name type="common">Dinoflagellate</name>
    <dbReference type="NCBI Taxonomy" id="89957"/>
    <lineage>
        <taxon>Eukaryota</taxon>
        <taxon>Sar</taxon>
        <taxon>Alveolata</taxon>
        <taxon>Dinophyceae</taxon>
        <taxon>Suessiales</taxon>
        <taxon>Suessiaceae</taxon>
        <taxon>Polarella</taxon>
    </lineage>
</organism>
<feature type="non-terminal residue" evidence="3">
    <location>
        <position position="353"/>
    </location>
</feature>
<dbReference type="PROSITE" id="PS50011">
    <property type="entry name" value="PROTEIN_KINASE_DOM"/>
    <property type="match status" value="1"/>
</dbReference>
<gene>
    <name evidence="3" type="ORF">PGLA2088_LOCUS9137</name>
</gene>
<dbReference type="Proteomes" id="UP000626109">
    <property type="component" value="Unassembled WGS sequence"/>
</dbReference>
<evidence type="ECO:0000259" key="2">
    <source>
        <dbReference type="PROSITE" id="PS50011"/>
    </source>
</evidence>
<dbReference type="Gene3D" id="1.10.510.10">
    <property type="entry name" value="Transferase(Phosphotransferase) domain 1"/>
    <property type="match status" value="1"/>
</dbReference>
<name>A0A813IKS4_POLGL</name>
<sequence length="353" mass="37730">AVAAARSLLQQLSPTFAKLNGTVAFHRDVNSRNLMVYSQESEGSKSLQCLRSLEFSLVDFGASRSAAAWVQDEGEGSWRNECPTGDARYWGPASWMRLQHGPDALDAEEPLRWQYTYGLDMFALATCAMEALTKLFAAERSDLIGLKTAGDSESPLHEQLPVNSIVVARLAKLVLGSLTDFFRSFGSVLPGITGWPEFARGLGSSAPDANAYRFEIESCSQLSVEVGGTGTDGGNMSDQEKCWQQAGLALLVLRDMMSEEAKLGWDDVCARLSQQMTPTTAAATTARPQGGGDSATDVSADLSAEAIVAKAIERRPVGPVSAPGQWGCFSGLVQGIGSSRPRKGRSRSRGQPG</sequence>
<proteinExistence type="predicted"/>
<dbReference type="EMBL" id="CAJNNW010009986">
    <property type="protein sequence ID" value="CAE8651614.1"/>
    <property type="molecule type" value="Genomic_DNA"/>
</dbReference>
<feature type="compositionally biased region" description="Basic residues" evidence="1">
    <location>
        <begin position="340"/>
        <end position="353"/>
    </location>
</feature>
<dbReference type="InterPro" id="IPR011009">
    <property type="entry name" value="Kinase-like_dom_sf"/>
</dbReference>
<evidence type="ECO:0000313" key="4">
    <source>
        <dbReference type="Proteomes" id="UP000626109"/>
    </source>
</evidence>
<comment type="caution">
    <text evidence="3">The sequence shown here is derived from an EMBL/GenBank/DDBJ whole genome shotgun (WGS) entry which is preliminary data.</text>
</comment>
<evidence type="ECO:0000256" key="1">
    <source>
        <dbReference type="SAM" id="MobiDB-lite"/>
    </source>
</evidence>
<evidence type="ECO:0000313" key="3">
    <source>
        <dbReference type="EMBL" id="CAE8651614.1"/>
    </source>
</evidence>
<reference evidence="3" key="1">
    <citation type="submission" date="2021-02" db="EMBL/GenBank/DDBJ databases">
        <authorList>
            <person name="Dougan E. K."/>
            <person name="Rhodes N."/>
            <person name="Thang M."/>
            <person name="Chan C."/>
        </authorList>
    </citation>
    <scope>NUCLEOTIDE SEQUENCE</scope>
</reference>
<feature type="region of interest" description="Disordered" evidence="1">
    <location>
        <begin position="333"/>
        <end position="353"/>
    </location>
</feature>
<dbReference type="SUPFAM" id="SSF56112">
    <property type="entry name" value="Protein kinase-like (PK-like)"/>
    <property type="match status" value="1"/>
</dbReference>
<dbReference type="GO" id="GO:0004672">
    <property type="term" value="F:protein kinase activity"/>
    <property type="evidence" value="ECO:0007669"/>
    <property type="project" value="InterPro"/>
</dbReference>
<feature type="domain" description="Protein kinase" evidence="2">
    <location>
        <begin position="1"/>
        <end position="198"/>
    </location>
</feature>
<dbReference type="AlphaFoldDB" id="A0A813IKS4"/>
<dbReference type="GO" id="GO:0005524">
    <property type="term" value="F:ATP binding"/>
    <property type="evidence" value="ECO:0007669"/>
    <property type="project" value="InterPro"/>
</dbReference>
<dbReference type="InterPro" id="IPR000719">
    <property type="entry name" value="Prot_kinase_dom"/>
</dbReference>
<accession>A0A813IKS4</accession>
<protein>
    <recommendedName>
        <fullName evidence="2">Protein kinase domain-containing protein</fullName>
    </recommendedName>
</protein>